<evidence type="ECO:0000313" key="11">
    <source>
        <dbReference type="Proteomes" id="UP000694036"/>
    </source>
</evidence>
<keyword evidence="6 10" id="KW-0560">Oxidoreductase</keyword>
<proteinExistence type="inferred from homology"/>
<dbReference type="SUPFAM" id="SSF51905">
    <property type="entry name" value="FAD/NAD(P)-binding domain"/>
    <property type="match status" value="1"/>
</dbReference>
<keyword evidence="7" id="KW-1015">Disulfide bond</keyword>
<dbReference type="Proteomes" id="UP000694036">
    <property type="component" value="Chromosome"/>
</dbReference>
<dbReference type="GO" id="GO:0003955">
    <property type="term" value="F:NAD(P)H dehydrogenase (quinone) activity"/>
    <property type="evidence" value="ECO:0007669"/>
    <property type="project" value="TreeGrafter"/>
</dbReference>
<dbReference type="PANTHER" id="PTHR43014">
    <property type="entry name" value="MERCURIC REDUCTASE"/>
    <property type="match status" value="1"/>
</dbReference>
<feature type="domain" description="FAD/NAD(P)-binding" evidence="9">
    <location>
        <begin position="4"/>
        <end position="92"/>
    </location>
</feature>
<dbReference type="GO" id="GO:0016668">
    <property type="term" value="F:oxidoreductase activity, acting on a sulfur group of donors, NAD(P) as acceptor"/>
    <property type="evidence" value="ECO:0007669"/>
    <property type="project" value="InterPro"/>
</dbReference>
<dbReference type="EC" id="1.16.1.1" evidence="10"/>
<evidence type="ECO:0000256" key="1">
    <source>
        <dbReference type="ARBA" id="ARBA00001974"/>
    </source>
</evidence>
<dbReference type="PANTHER" id="PTHR43014:SF4">
    <property type="entry name" value="PYRIDINE NUCLEOTIDE-DISULFIDE OXIDOREDUCTASE RCLA-RELATED"/>
    <property type="match status" value="1"/>
</dbReference>
<protein>
    <submittedName>
        <fullName evidence="10">Mercuric ion reductase</fullName>
        <ecNumber evidence="10">1.16.1.1</ecNumber>
    </submittedName>
</protein>
<evidence type="ECO:0000256" key="6">
    <source>
        <dbReference type="ARBA" id="ARBA00023002"/>
    </source>
</evidence>
<dbReference type="PROSITE" id="PS00076">
    <property type="entry name" value="PYRIDINE_REDOX_1"/>
    <property type="match status" value="1"/>
</dbReference>
<accession>A0A8F5GZF8</accession>
<dbReference type="RefSeq" id="WP_261310012.1">
    <property type="nucleotide sequence ID" value="NZ_CP077713.1"/>
</dbReference>
<keyword evidence="5" id="KW-0521">NADP</keyword>
<comment type="cofactor">
    <cofactor evidence="1">
        <name>FAD</name>
        <dbReference type="ChEBI" id="CHEBI:57692"/>
    </cofactor>
</comment>
<dbReference type="EMBL" id="CP077713">
    <property type="protein sequence ID" value="QXJ35308.1"/>
    <property type="molecule type" value="Genomic_DNA"/>
</dbReference>
<dbReference type="AlphaFoldDB" id="A0A8F5GZF8"/>
<name>A0A8F5GZF8_9CREN</name>
<keyword evidence="4" id="KW-0274">FAD</keyword>
<dbReference type="GO" id="GO:0050660">
    <property type="term" value="F:flavin adenine dinucleotide binding"/>
    <property type="evidence" value="ECO:0007669"/>
    <property type="project" value="TreeGrafter"/>
</dbReference>
<sequence>MKKYDLLIIGCGASGFAAAIKASELTENKIKIGMVCKGPLGGTCVNVGCVPSKYLIEISNKYFLTTKEMAGLELSAKMNFTEIMDGLRKTVEELRNEKYEKVLDYYPNINLKEEKQLL</sequence>
<reference evidence="10 11" key="1">
    <citation type="journal article" date="2021" name="Environ. Microbiol.">
        <title>New insights into the diversity and evolution of the archaeal mobilome from three complete genomes of Saccharolobus shibatae.</title>
        <authorList>
            <person name="Medvedeva S."/>
            <person name="Brandt D."/>
            <person name="Cvirkaite-Krupovic V."/>
            <person name="Liu Y."/>
            <person name="Severinov K."/>
            <person name="Ishino S."/>
            <person name="Ishino Y."/>
            <person name="Prangishvili D."/>
            <person name="Kalinowski J."/>
            <person name="Krupovic M."/>
        </authorList>
    </citation>
    <scope>NUCLEOTIDE SEQUENCE [LARGE SCALE GENOMIC DNA]</scope>
    <source>
        <strain evidence="10 11">S38A</strain>
    </source>
</reference>
<comment type="similarity">
    <text evidence="2">Belongs to the class-I pyridine nucleotide-disulfide oxidoreductase family.</text>
</comment>
<keyword evidence="11" id="KW-1185">Reference proteome</keyword>
<evidence type="ECO:0000256" key="2">
    <source>
        <dbReference type="ARBA" id="ARBA00007532"/>
    </source>
</evidence>
<evidence type="ECO:0000259" key="9">
    <source>
        <dbReference type="Pfam" id="PF07992"/>
    </source>
</evidence>
<dbReference type="InterPro" id="IPR012999">
    <property type="entry name" value="Pyr_OxRdtase_I_AS"/>
</dbReference>
<dbReference type="InterPro" id="IPR023753">
    <property type="entry name" value="FAD/NAD-binding_dom"/>
</dbReference>
<dbReference type="Gene3D" id="3.50.50.60">
    <property type="entry name" value="FAD/NAD(P)-binding domain"/>
    <property type="match status" value="1"/>
</dbReference>
<evidence type="ECO:0000256" key="3">
    <source>
        <dbReference type="ARBA" id="ARBA00022630"/>
    </source>
</evidence>
<evidence type="ECO:0000256" key="8">
    <source>
        <dbReference type="ARBA" id="ARBA00023284"/>
    </source>
</evidence>
<organism evidence="10 11">
    <name type="scientific">Saccharolobus shibatae</name>
    <dbReference type="NCBI Taxonomy" id="2286"/>
    <lineage>
        <taxon>Archaea</taxon>
        <taxon>Thermoproteota</taxon>
        <taxon>Thermoprotei</taxon>
        <taxon>Sulfolobales</taxon>
        <taxon>Sulfolobaceae</taxon>
        <taxon>Saccharolobus</taxon>
    </lineage>
</organism>
<keyword evidence="3" id="KW-0285">Flavoprotein</keyword>
<evidence type="ECO:0000256" key="7">
    <source>
        <dbReference type="ARBA" id="ARBA00023157"/>
    </source>
</evidence>
<dbReference type="GeneID" id="65557215"/>
<dbReference type="GO" id="GO:0016152">
    <property type="term" value="F:mercury (II) reductase (NADP+) activity"/>
    <property type="evidence" value="ECO:0007669"/>
    <property type="project" value="UniProtKB-EC"/>
</dbReference>
<evidence type="ECO:0000256" key="5">
    <source>
        <dbReference type="ARBA" id="ARBA00022857"/>
    </source>
</evidence>
<gene>
    <name evidence="10" type="ORF">J5U22_01855</name>
</gene>
<evidence type="ECO:0000256" key="4">
    <source>
        <dbReference type="ARBA" id="ARBA00022827"/>
    </source>
</evidence>
<dbReference type="PRINTS" id="PR00411">
    <property type="entry name" value="PNDRDTASEI"/>
</dbReference>
<keyword evidence="8" id="KW-0676">Redox-active center</keyword>
<dbReference type="Pfam" id="PF07992">
    <property type="entry name" value="Pyr_redox_2"/>
    <property type="match status" value="1"/>
</dbReference>
<evidence type="ECO:0000313" key="10">
    <source>
        <dbReference type="EMBL" id="QXJ35308.1"/>
    </source>
</evidence>
<dbReference type="InterPro" id="IPR036188">
    <property type="entry name" value="FAD/NAD-bd_sf"/>
</dbReference>